<evidence type="ECO:0000256" key="2">
    <source>
        <dbReference type="ARBA" id="ARBA00023277"/>
    </source>
</evidence>
<feature type="domain" description="NAD-dependent epimerase/dehydratase" evidence="3">
    <location>
        <begin position="3"/>
        <end position="247"/>
    </location>
</feature>
<dbReference type="CDD" id="cd08946">
    <property type="entry name" value="SDR_e"/>
    <property type="match status" value="1"/>
</dbReference>
<dbReference type="SUPFAM" id="SSF51735">
    <property type="entry name" value="NAD(P)-binding Rossmann-fold domains"/>
    <property type="match status" value="1"/>
</dbReference>
<keyword evidence="5" id="KW-1185">Reference proteome</keyword>
<dbReference type="PANTHER" id="PTHR43103:SF3">
    <property type="entry name" value="ADP-L-GLYCERO-D-MANNO-HEPTOSE-6-EPIMERASE"/>
    <property type="match status" value="1"/>
</dbReference>
<keyword evidence="1" id="KW-0521">NADP</keyword>
<comment type="caution">
    <text evidence="4">The sequence shown here is derived from an EMBL/GenBank/DDBJ whole genome shotgun (WGS) entry which is preliminary data.</text>
</comment>
<dbReference type="InterPro" id="IPR001509">
    <property type="entry name" value="Epimerase_deHydtase"/>
</dbReference>
<evidence type="ECO:0000313" key="4">
    <source>
        <dbReference type="EMBL" id="MXP62366.1"/>
    </source>
</evidence>
<dbReference type="PANTHER" id="PTHR43103">
    <property type="entry name" value="NUCLEOSIDE-DIPHOSPHATE-SUGAR EPIMERASE"/>
    <property type="match status" value="1"/>
</dbReference>
<dbReference type="AlphaFoldDB" id="A0A845B8D4"/>
<reference evidence="4 5" key="1">
    <citation type="submission" date="2019-03" db="EMBL/GenBank/DDBJ databases">
        <title>Roseomonas sp. a novel Roseomonas species isolated from Sea whip Gorgonian.</title>
        <authorList>
            <person name="Li F."/>
            <person name="Pan X."/>
            <person name="Huang S."/>
            <person name="Li Z."/>
            <person name="Meng B."/>
        </authorList>
    </citation>
    <scope>NUCLEOTIDE SEQUENCE [LARGE SCALE GENOMIC DNA]</scope>
    <source>
        <strain evidence="4 5">M0104</strain>
    </source>
</reference>
<dbReference type="RefSeq" id="WP_160935478.1">
    <property type="nucleotide sequence ID" value="NZ_SNVJ01000002.1"/>
</dbReference>
<evidence type="ECO:0000259" key="3">
    <source>
        <dbReference type="Pfam" id="PF01370"/>
    </source>
</evidence>
<dbReference type="InterPro" id="IPR036291">
    <property type="entry name" value="NAD(P)-bd_dom_sf"/>
</dbReference>
<accession>A0A845B8D4</accession>
<gene>
    <name evidence="4" type="ORF">E0493_03235</name>
</gene>
<organism evidence="4 5">
    <name type="scientific">Teichococcus coralli</name>
    <dbReference type="NCBI Taxonomy" id="2545983"/>
    <lineage>
        <taxon>Bacteria</taxon>
        <taxon>Pseudomonadati</taxon>
        <taxon>Pseudomonadota</taxon>
        <taxon>Alphaproteobacteria</taxon>
        <taxon>Acetobacterales</taxon>
        <taxon>Roseomonadaceae</taxon>
        <taxon>Roseomonas</taxon>
    </lineage>
</organism>
<keyword evidence="2" id="KW-0119">Carbohydrate metabolism</keyword>
<dbReference type="Pfam" id="PF01370">
    <property type="entry name" value="Epimerase"/>
    <property type="match status" value="1"/>
</dbReference>
<evidence type="ECO:0000313" key="5">
    <source>
        <dbReference type="Proteomes" id="UP000460715"/>
    </source>
</evidence>
<protein>
    <submittedName>
        <fullName evidence="4">NAD(P)-dependent oxidoreductase</fullName>
    </submittedName>
</protein>
<dbReference type="Gene3D" id="3.40.50.720">
    <property type="entry name" value="NAD(P)-binding Rossmann-like Domain"/>
    <property type="match status" value="1"/>
</dbReference>
<name>A0A845B8D4_9PROT</name>
<sequence length="334" mass="36132">MAILVTGGAGFVGLNLVEALLARGEHVLVYGREALPPAAGAAFAPLPGRLDLVQGDVLDTASLAAVLARHRVSAMFPFAAITAGPRREAEQTETILQVNLIGAVNQLRAARDAGVGRIVFPSSIAVYGESQRLPGPMREDSTPPVPISVYGITKYAGERMALRLRELWGLDLVCARIGGVFGPWERDTGLRDLLTPHMHLAVAALRGQAAVLPATLFPRPWVYARDLARGLLLLLDAPQPRWPVYNISSGVEWGARILLWAETLAHHYPGFRWRQSADPSEVTVPFHDDGPRAVEDIGRMRGEFGYAPAFLPEAAYADYARWLAAAPGYLVPAQ</sequence>
<dbReference type="OrthoDB" id="7352636at2"/>
<evidence type="ECO:0000256" key="1">
    <source>
        <dbReference type="ARBA" id="ARBA00022857"/>
    </source>
</evidence>
<dbReference type="Proteomes" id="UP000460715">
    <property type="component" value="Unassembled WGS sequence"/>
</dbReference>
<proteinExistence type="predicted"/>
<dbReference type="EMBL" id="SNVJ01000002">
    <property type="protein sequence ID" value="MXP62366.1"/>
    <property type="molecule type" value="Genomic_DNA"/>
</dbReference>